<dbReference type="PANTHER" id="PTHR22911">
    <property type="entry name" value="ACYL-MALONYL CONDENSING ENZYME-RELATED"/>
    <property type="match status" value="1"/>
</dbReference>
<dbReference type="EMBL" id="JANPWZ010001829">
    <property type="protein sequence ID" value="KAJ3562938.1"/>
    <property type="molecule type" value="Genomic_DNA"/>
</dbReference>
<feature type="transmembrane region" description="Helical" evidence="6">
    <location>
        <begin position="338"/>
        <end position="357"/>
    </location>
</feature>
<keyword evidence="4 6" id="KW-0472">Membrane</keyword>
<comment type="subcellular location">
    <subcellularLocation>
        <location evidence="1">Membrane</location>
        <topology evidence="1">Multi-pass membrane protein</topology>
    </subcellularLocation>
</comment>
<feature type="region of interest" description="Disordered" evidence="5">
    <location>
        <begin position="1"/>
        <end position="51"/>
    </location>
</feature>
<sequence>MGYGTQGSGREEASGAEVHNPAASSNSNPTQPSAGRQDGANEEVHSAQNDGSHQSLVREFYERNIGLFLMFLAQTFGSVMNTAAKLLTAKDSLNQFHALHIIFVRMLATFILGTLYMWYKKVPDFPMGPRNVFGLLVMRGTAGFLGLFGLYYSLSYLEISDATAISFLCPTWTAILCYIWLKETYRIQEACAGLISLAGVLLIARPAFLFGSPSASDPKMTMFIVDGALEESPVVGTPSTPQRTFAVICAVLTTFAAATAYSTIRVIGKRAHSLISVNYFAGLSTIASSFIILAHPDLGFLLPKGALQWTLLLIISISGFLLQFLLTEGLQREKGGRAANMTYFQMVLALIIERVIWGTTPPVLSLVGSVLIISAAIWLSLQKAKPKEVKERTATADEETSLLGPDRREN</sequence>
<feature type="domain" description="EamA" evidence="7">
    <location>
        <begin position="65"/>
        <end position="204"/>
    </location>
</feature>
<evidence type="ECO:0000259" key="7">
    <source>
        <dbReference type="Pfam" id="PF00892"/>
    </source>
</evidence>
<dbReference type="PANTHER" id="PTHR22911:SF6">
    <property type="entry name" value="SOLUTE CARRIER FAMILY 35 MEMBER G1"/>
    <property type="match status" value="1"/>
</dbReference>
<keyword evidence="3 6" id="KW-1133">Transmembrane helix</keyword>
<feature type="compositionally biased region" description="Polar residues" evidence="5">
    <location>
        <begin position="22"/>
        <end position="34"/>
    </location>
</feature>
<feature type="transmembrane region" description="Helical" evidence="6">
    <location>
        <begin position="276"/>
        <end position="294"/>
    </location>
</feature>
<dbReference type="VEuPathDB" id="FungiDB:F4678DRAFT_441000"/>
<dbReference type="GO" id="GO:0016020">
    <property type="term" value="C:membrane"/>
    <property type="evidence" value="ECO:0007669"/>
    <property type="project" value="UniProtKB-SubCell"/>
</dbReference>
<evidence type="ECO:0000256" key="1">
    <source>
        <dbReference type="ARBA" id="ARBA00004141"/>
    </source>
</evidence>
<dbReference type="InterPro" id="IPR000620">
    <property type="entry name" value="EamA_dom"/>
</dbReference>
<evidence type="ECO:0000256" key="4">
    <source>
        <dbReference type="ARBA" id="ARBA00023136"/>
    </source>
</evidence>
<evidence type="ECO:0000256" key="3">
    <source>
        <dbReference type="ARBA" id="ARBA00022989"/>
    </source>
</evidence>
<feature type="transmembrane region" description="Helical" evidence="6">
    <location>
        <begin position="245"/>
        <end position="264"/>
    </location>
</feature>
<feature type="transmembrane region" description="Helical" evidence="6">
    <location>
        <begin position="363"/>
        <end position="381"/>
    </location>
</feature>
<dbReference type="AlphaFoldDB" id="A0A9W8TJW6"/>
<proteinExistence type="predicted"/>
<evidence type="ECO:0000256" key="2">
    <source>
        <dbReference type="ARBA" id="ARBA00022692"/>
    </source>
</evidence>
<feature type="transmembrane region" description="Helical" evidence="6">
    <location>
        <begin position="193"/>
        <end position="212"/>
    </location>
</feature>
<accession>A0A9W8TJW6</accession>
<name>A0A9W8TJW6_9PEZI</name>
<feature type="transmembrane region" description="Helical" evidence="6">
    <location>
        <begin position="96"/>
        <end position="119"/>
    </location>
</feature>
<feature type="transmembrane region" description="Helical" evidence="6">
    <location>
        <begin position="65"/>
        <end position="84"/>
    </location>
</feature>
<organism evidence="8 9">
    <name type="scientific">Xylaria arbuscula</name>
    <dbReference type="NCBI Taxonomy" id="114810"/>
    <lineage>
        <taxon>Eukaryota</taxon>
        <taxon>Fungi</taxon>
        <taxon>Dikarya</taxon>
        <taxon>Ascomycota</taxon>
        <taxon>Pezizomycotina</taxon>
        <taxon>Sordariomycetes</taxon>
        <taxon>Xylariomycetidae</taxon>
        <taxon>Xylariales</taxon>
        <taxon>Xylariaceae</taxon>
        <taxon>Xylaria</taxon>
    </lineage>
</organism>
<dbReference type="InterPro" id="IPR037185">
    <property type="entry name" value="EmrE-like"/>
</dbReference>
<dbReference type="Pfam" id="PF00892">
    <property type="entry name" value="EamA"/>
    <property type="match status" value="2"/>
</dbReference>
<dbReference type="Proteomes" id="UP001148614">
    <property type="component" value="Unassembled WGS sequence"/>
</dbReference>
<feature type="transmembrane region" description="Helical" evidence="6">
    <location>
        <begin position="164"/>
        <end position="181"/>
    </location>
</feature>
<dbReference type="SUPFAM" id="SSF103481">
    <property type="entry name" value="Multidrug resistance efflux transporter EmrE"/>
    <property type="match status" value="2"/>
</dbReference>
<feature type="transmembrane region" description="Helical" evidence="6">
    <location>
        <begin position="306"/>
        <end position="326"/>
    </location>
</feature>
<evidence type="ECO:0000256" key="6">
    <source>
        <dbReference type="SAM" id="Phobius"/>
    </source>
</evidence>
<keyword evidence="9" id="KW-1185">Reference proteome</keyword>
<reference evidence="8" key="1">
    <citation type="submission" date="2022-07" db="EMBL/GenBank/DDBJ databases">
        <title>Genome Sequence of Xylaria arbuscula.</title>
        <authorList>
            <person name="Buettner E."/>
        </authorList>
    </citation>
    <scope>NUCLEOTIDE SEQUENCE</scope>
    <source>
        <strain evidence="8">VT107</strain>
    </source>
</reference>
<feature type="region of interest" description="Disordered" evidence="5">
    <location>
        <begin position="389"/>
        <end position="410"/>
    </location>
</feature>
<feature type="domain" description="EamA" evidence="7">
    <location>
        <begin position="250"/>
        <end position="380"/>
    </location>
</feature>
<evidence type="ECO:0000313" key="8">
    <source>
        <dbReference type="EMBL" id="KAJ3562938.1"/>
    </source>
</evidence>
<protein>
    <recommendedName>
        <fullName evidence="7">EamA domain-containing protein</fullName>
    </recommendedName>
</protein>
<comment type="caution">
    <text evidence="8">The sequence shown here is derived from an EMBL/GenBank/DDBJ whole genome shotgun (WGS) entry which is preliminary data.</text>
</comment>
<evidence type="ECO:0000313" key="9">
    <source>
        <dbReference type="Proteomes" id="UP001148614"/>
    </source>
</evidence>
<gene>
    <name evidence="8" type="ORF">NPX13_g8373</name>
</gene>
<keyword evidence="2 6" id="KW-0812">Transmembrane</keyword>
<evidence type="ECO:0000256" key="5">
    <source>
        <dbReference type="SAM" id="MobiDB-lite"/>
    </source>
</evidence>
<feature type="transmembrane region" description="Helical" evidence="6">
    <location>
        <begin position="131"/>
        <end position="152"/>
    </location>
</feature>